<comment type="similarity">
    <text evidence="1">Belongs to the ABC transporter superfamily.</text>
</comment>
<evidence type="ECO:0000313" key="6">
    <source>
        <dbReference type="EMBL" id="KWT91562.1"/>
    </source>
</evidence>
<sequence>MIKRMDTAENNTDVKTVISVRNLSKAFPVYNTPKDVILEFLTGKNRNDLFWALRDISFTVKEKQRVGIVGLNGSGKSTLLKILTGNLPPTSGKVIIDGRISALLSLNSLLNLQETGIENIRFNLIINGCKQSEIAEITEDIIDFTELGHFIYKPLITYSSGMYTRLSFAIATALKPDILVIDEILSVGDAFFAGKAMKRMLDLCNRGNALIFVSHSTSAVRMLCDTVIWLENGNIRNMGSTEDMLRLYEEDNYNKEDIEIRDGGRRQKYLASNILYVSEIETGDIYRVRLQPDNNKLLFKDIHYVRKIILSYEGIDEQNIDLGISDMNKTDVYACLDVVYSEWGTFYTKETHNSRILCNNSGKNKGGQILIKYHQKNINELNIKMRIEVSSLSNKEKLTIAFADKSTGTWKKVDNVFYEVMEDGWVSITSDIKLPIVSKELQICTANKISNENKPAVEIQSAEVIVNGRVLNIVKERQPFIIRIQICAHKNVPSVNVSIKITRSDGVYMFWQSTGMNEEEGIKDLTGYLSISFLFDNNYFPGGEYSVTVACSDGWDYKNNYPYKMVYDRKISCLMFTVIRELERLDFGAINMLVPVRYSKTV</sequence>
<dbReference type="Pfam" id="PF00005">
    <property type="entry name" value="ABC_tran"/>
    <property type="match status" value="1"/>
</dbReference>
<evidence type="ECO:0000259" key="5">
    <source>
        <dbReference type="PROSITE" id="PS50893"/>
    </source>
</evidence>
<organism evidence="6 7">
    <name type="scientific">Candidatus Magnetominusculus xianensis</name>
    <dbReference type="NCBI Taxonomy" id="1748249"/>
    <lineage>
        <taxon>Bacteria</taxon>
        <taxon>Pseudomonadati</taxon>
        <taxon>Nitrospirota</taxon>
        <taxon>Nitrospiria</taxon>
        <taxon>Nitrospirales</taxon>
        <taxon>Nitrospiraceae</taxon>
        <taxon>Candidatus Magnetominusculus</taxon>
    </lineage>
</organism>
<keyword evidence="6" id="KW-0378">Hydrolase</keyword>
<evidence type="ECO:0000256" key="4">
    <source>
        <dbReference type="ARBA" id="ARBA00022840"/>
    </source>
</evidence>
<gene>
    <name evidence="6" type="ORF">ASN18_0843</name>
</gene>
<dbReference type="Pfam" id="PF14524">
    <property type="entry name" value="Wzt_C"/>
    <property type="match status" value="1"/>
</dbReference>
<keyword evidence="4" id="KW-0067">ATP-binding</keyword>
<dbReference type="CDD" id="cd10147">
    <property type="entry name" value="Wzt_C-like"/>
    <property type="match status" value="1"/>
</dbReference>
<keyword evidence="3" id="KW-0547">Nucleotide-binding</keyword>
<dbReference type="Proteomes" id="UP000060487">
    <property type="component" value="Unassembled WGS sequence"/>
</dbReference>
<evidence type="ECO:0000256" key="2">
    <source>
        <dbReference type="ARBA" id="ARBA00022448"/>
    </source>
</evidence>
<dbReference type="Gene3D" id="3.40.50.300">
    <property type="entry name" value="P-loop containing nucleotide triphosphate hydrolases"/>
    <property type="match status" value="1"/>
</dbReference>
<dbReference type="InterPro" id="IPR003593">
    <property type="entry name" value="AAA+_ATPase"/>
</dbReference>
<dbReference type="SUPFAM" id="SSF52540">
    <property type="entry name" value="P-loop containing nucleoside triphosphate hydrolases"/>
    <property type="match status" value="1"/>
</dbReference>
<dbReference type="InterPro" id="IPR003439">
    <property type="entry name" value="ABC_transporter-like_ATP-bd"/>
</dbReference>
<protein>
    <submittedName>
        <fullName evidence="6">ABC transporter</fullName>
        <ecNumber evidence="6">3.6.3.40</ecNumber>
    </submittedName>
</protein>
<dbReference type="PANTHER" id="PTHR46743:SF2">
    <property type="entry name" value="TEICHOIC ACIDS EXPORT ATP-BINDING PROTEIN TAGH"/>
    <property type="match status" value="1"/>
</dbReference>
<dbReference type="InterPro" id="IPR015860">
    <property type="entry name" value="ABC_transpr_TagH-like"/>
</dbReference>
<dbReference type="EMBL" id="LNQR01000031">
    <property type="protein sequence ID" value="KWT91562.1"/>
    <property type="molecule type" value="Genomic_DNA"/>
</dbReference>
<proteinExistence type="inferred from homology"/>
<reference evidence="6 7" key="1">
    <citation type="submission" date="2015-11" db="EMBL/GenBank/DDBJ databases">
        <authorList>
            <person name="Lin W."/>
        </authorList>
    </citation>
    <scope>NUCLEOTIDE SEQUENCE [LARGE SCALE GENOMIC DNA]</scope>
    <source>
        <strain evidence="6 7">HCH-1</strain>
    </source>
</reference>
<evidence type="ECO:0000313" key="7">
    <source>
        <dbReference type="Proteomes" id="UP000060487"/>
    </source>
</evidence>
<dbReference type="GO" id="GO:0016787">
    <property type="term" value="F:hydrolase activity"/>
    <property type="evidence" value="ECO:0007669"/>
    <property type="project" value="UniProtKB-KW"/>
</dbReference>
<dbReference type="InterPro" id="IPR029439">
    <property type="entry name" value="Wzt_C"/>
</dbReference>
<feature type="domain" description="ABC transporter" evidence="5">
    <location>
        <begin position="18"/>
        <end position="257"/>
    </location>
</feature>
<dbReference type="PROSITE" id="PS50893">
    <property type="entry name" value="ABC_TRANSPORTER_2"/>
    <property type="match status" value="1"/>
</dbReference>
<evidence type="ECO:0000256" key="1">
    <source>
        <dbReference type="ARBA" id="ARBA00005417"/>
    </source>
</evidence>
<comment type="caution">
    <text evidence="6">The sequence shown here is derived from an EMBL/GenBank/DDBJ whole genome shotgun (WGS) entry which is preliminary data.</text>
</comment>
<keyword evidence="7" id="KW-1185">Reference proteome</keyword>
<dbReference type="CDD" id="cd03220">
    <property type="entry name" value="ABC_KpsT_Wzt"/>
    <property type="match status" value="1"/>
</dbReference>
<dbReference type="InterPro" id="IPR027417">
    <property type="entry name" value="P-loop_NTPase"/>
</dbReference>
<dbReference type="PANTHER" id="PTHR46743">
    <property type="entry name" value="TEICHOIC ACIDS EXPORT ATP-BINDING PROTEIN TAGH"/>
    <property type="match status" value="1"/>
</dbReference>
<dbReference type="Gene3D" id="2.70.50.60">
    <property type="entry name" value="abc- transporter (atp binding component) like domain"/>
    <property type="match status" value="1"/>
</dbReference>
<dbReference type="EC" id="3.6.3.40" evidence="6"/>
<dbReference type="SMART" id="SM00382">
    <property type="entry name" value="AAA"/>
    <property type="match status" value="1"/>
</dbReference>
<evidence type="ECO:0000256" key="3">
    <source>
        <dbReference type="ARBA" id="ARBA00022741"/>
    </source>
</evidence>
<name>A0ABR5SJJ1_9BACT</name>
<accession>A0ABR5SJJ1</accession>
<dbReference type="InterPro" id="IPR050683">
    <property type="entry name" value="Bact_Polysacc_Export_ATP-bd"/>
</dbReference>
<keyword evidence="2" id="KW-0813">Transport</keyword>